<reference evidence="5" key="2">
    <citation type="journal article" date="2022" name="Sci. Total Environ.">
        <title>Prevalence, transmission, and molecular epidemiology of tet(X)-positive bacteria among humans, animals, and environmental niches in China: An epidemiological, and genomic-based study.</title>
        <authorList>
            <person name="Dong N."/>
            <person name="Zeng Y."/>
            <person name="Cai C."/>
            <person name="Sun C."/>
            <person name="Lu J."/>
            <person name="Liu C."/>
            <person name="Zhou H."/>
            <person name="Sun Q."/>
            <person name="Shu L."/>
            <person name="Wang H."/>
            <person name="Wang Y."/>
            <person name="Wang S."/>
            <person name="Wu C."/>
            <person name="Chan E.W."/>
            <person name="Chen G."/>
            <person name="Shen Z."/>
            <person name="Chen S."/>
            <person name="Zhang R."/>
        </authorList>
    </citation>
    <scope>NUCLEOTIDE SEQUENCE</scope>
    <source>
        <strain evidence="5">R655-4</strain>
    </source>
</reference>
<accession>A0AAJ1QI06</accession>
<dbReference type="Gene3D" id="3.40.710.10">
    <property type="entry name" value="DD-peptidase/beta-lactamase superfamily"/>
    <property type="match status" value="1"/>
</dbReference>
<sequence>MKKIPFLIFILFTVTLFGQTSKNELTQKIQNLIVDKKANIGVSIINDKNKKVVDVNGSNLFPMLSTVKFPIAITVLKKVEKGELQMQQKIFIKREELLENTWSPFKEKFPEGNIYITIEEAMNWMISYSDNNLTDIILKLIGGPKEVENYLPSKDLIVKNNEEDMHKNWDAQFINKITPNEATKLLQNFIKGKILNKQNTNWLYTAMVNNKTGGNRIKGKLPKNIKVAHRTGTSFTNDKGMTGAINDFGIIELPNGKKIIICVLINDTYENFKDSEAIIADIAKTTFDYYQRK</sequence>
<evidence type="ECO:0000313" key="5">
    <source>
        <dbReference type="EMBL" id="MDM1074370.1"/>
    </source>
</evidence>
<protein>
    <recommendedName>
        <fullName evidence="3">beta-lactamase</fullName>
        <ecNumber evidence="3">3.5.2.6</ecNumber>
    </recommendedName>
</protein>
<evidence type="ECO:0000259" key="4">
    <source>
        <dbReference type="Pfam" id="PF13354"/>
    </source>
</evidence>
<dbReference type="RefSeq" id="WP_286494575.1">
    <property type="nucleotide sequence ID" value="NZ_JACAGJ010000024.1"/>
</dbReference>
<dbReference type="Pfam" id="PF13354">
    <property type="entry name" value="Beta-lactamase2"/>
    <property type="match status" value="1"/>
</dbReference>
<comment type="similarity">
    <text evidence="2">Belongs to the class-A beta-lactamase family.</text>
</comment>
<dbReference type="InterPro" id="IPR000871">
    <property type="entry name" value="Beta-lactam_class-A"/>
</dbReference>
<dbReference type="Proteomes" id="UP001170959">
    <property type="component" value="Unassembled WGS sequence"/>
</dbReference>
<dbReference type="PANTHER" id="PTHR35333">
    <property type="entry name" value="BETA-LACTAMASE"/>
    <property type="match status" value="1"/>
</dbReference>
<gene>
    <name evidence="5" type="primary">bla</name>
    <name evidence="5" type="ORF">HX001_17975</name>
</gene>
<dbReference type="EMBL" id="JACAGJ010000024">
    <property type="protein sequence ID" value="MDM1074370.1"/>
    <property type="molecule type" value="Genomic_DNA"/>
</dbReference>
<evidence type="ECO:0000313" key="6">
    <source>
        <dbReference type="Proteomes" id="UP001170959"/>
    </source>
</evidence>
<comment type="caution">
    <text evidence="5">The sequence shown here is derived from an EMBL/GenBank/DDBJ whole genome shotgun (WGS) entry which is preliminary data.</text>
</comment>
<dbReference type="InterPro" id="IPR012338">
    <property type="entry name" value="Beta-lactam/transpept-like"/>
</dbReference>
<dbReference type="InterPro" id="IPR045155">
    <property type="entry name" value="Beta-lactam_cat"/>
</dbReference>
<reference evidence="5" key="1">
    <citation type="submission" date="2020-06" db="EMBL/GenBank/DDBJ databases">
        <authorList>
            <person name="Dong N."/>
        </authorList>
    </citation>
    <scope>NUCLEOTIDE SEQUENCE</scope>
    <source>
        <strain evidence="5">R655-4</strain>
    </source>
</reference>
<dbReference type="PANTHER" id="PTHR35333:SF3">
    <property type="entry name" value="BETA-LACTAMASE-TYPE TRANSPEPTIDASE FOLD CONTAINING PROTEIN"/>
    <property type="match status" value="1"/>
</dbReference>
<name>A0AAJ1QI06_9FLAO</name>
<evidence type="ECO:0000256" key="1">
    <source>
        <dbReference type="ARBA" id="ARBA00001526"/>
    </source>
</evidence>
<evidence type="ECO:0000256" key="3">
    <source>
        <dbReference type="ARBA" id="ARBA00012865"/>
    </source>
</evidence>
<dbReference type="GO" id="GO:0030655">
    <property type="term" value="P:beta-lactam antibiotic catabolic process"/>
    <property type="evidence" value="ECO:0007669"/>
    <property type="project" value="InterPro"/>
</dbReference>
<feature type="domain" description="Beta-lactamase class A catalytic" evidence="4">
    <location>
        <begin position="42"/>
        <end position="264"/>
    </location>
</feature>
<dbReference type="GO" id="GO:0008800">
    <property type="term" value="F:beta-lactamase activity"/>
    <property type="evidence" value="ECO:0007669"/>
    <property type="project" value="UniProtKB-EC"/>
</dbReference>
<dbReference type="AlphaFoldDB" id="A0AAJ1QI06"/>
<dbReference type="SUPFAM" id="SSF56601">
    <property type="entry name" value="beta-lactamase/transpeptidase-like"/>
    <property type="match status" value="1"/>
</dbReference>
<organism evidence="5 6">
    <name type="scientific">Empedobacter brevis</name>
    <dbReference type="NCBI Taxonomy" id="247"/>
    <lineage>
        <taxon>Bacteria</taxon>
        <taxon>Pseudomonadati</taxon>
        <taxon>Bacteroidota</taxon>
        <taxon>Flavobacteriia</taxon>
        <taxon>Flavobacteriales</taxon>
        <taxon>Weeksellaceae</taxon>
        <taxon>Empedobacter</taxon>
    </lineage>
</organism>
<comment type="catalytic activity">
    <reaction evidence="1">
        <text>a beta-lactam + H2O = a substituted beta-amino acid</text>
        <dbReference type="Rhea" id="RHEA:20401"/>
        <dbReference type="ChEBI" id="CHEBI:15377"/>
        <dbReference type="ChEBI" id="CHEBI:35627"/>
        <dbReference type="ChEBI" id="CHEBI:140347"/>
        <dbReference type="EC" id="3.5.2.6"/>
    </reaction>
</comment>
<evidence type="ECO:0000256" key="2">
    <source>
        <dbReference type="ARBA" id="ARBA00009009"/>
    </source>
</evidence>
<dbReference type="EC" id="3.5.2.6" evidence="3"/>
<dbReference type="NCBIfam" id="NF033103">
    <property type="entry name" value="bla_class_A"/>
    <property type="match status" value="1"/>
</dbReference>
<dbReference type="GO" id="GO:0046677">
    <property type="term" value="P:response to antibiotic"/>
    <property type="evidence" value="ECO:0007669"/>
    <property type="project" value="InterPro"/>
</dbReference>
<proteinExistence type="inferred from homology"/>